<dbReference type="PANTHER" id="PTHR35337">
    <property type="entry name" value="SLR1478 PROTEIN"/>
    <property type="match status" value="1"/>
</dbReference>
<evidence type="ECO:0000313" key="3">
    <source>
        <dbReference type="Proteomes" id="UP000031623"/>
    </source>
</evidence>
<sequence length="322" mass="36566">MKQHTFEQSHQQQWNTLERWLDKIAQQKPIGQEITQLPQLYRQVCQHLALARDRHYTPHLIARLNRLVLRGHQCLYQTPIRLFSQIINFIRSYFPQQVRQEWRLVSLASLLFFGSAGIVFVGIQNHPDLIYSVLTAAQVHEIEAMYDPQKERWGYNREAESDFLMFGYYIRNNISIDFQAFAGGILFGLGSLFFLLFNGIYLGCVAGHLTHMGYGVPFYAFIAGHSALELMALVLAGAAGLNLGMALIAPGRLTRLQALRCAATDSIRLIYGVAGMTLLAAVIEAFWSSNAAIEPLIKYIVGNLFWLILMSYFLLAGRYRAT</sequence>
<dbReference type="HOGENOM" id="CLU_069787_1_0_6"/>
<feature type="transmembrane region" description="Helical" evidence="1">
    <location>
        <begin position="230"/>
        <end position="249"/>
    </location>
</feature>
<dbReference type="STRING" id="40754.THII_2854"/>
<dbReference type="PANTHER" id="PTHR35337:SF1">
    <property type="entry name" value="SLR1478 PROTEIN"/>
    <property type="match status" value="1"/>
</dbReference>
<evidence type="ECO:0000256" key="1">
    <source>
        <dbReference type="SAM" id="Phobius"/>
    </source>
</evidence>
<evidence type="ECO:0000313" key="2">
    <source>
        <dbReference type="EMBL" id="BAP57151.1"/>
    </source>
</evidence>
<keyword evidence="1" id="KW-1133">Transmembrane helix</keyword>
<gene>
    <name evidence="2" type="ORF">THII_2854</name>
</gene>
<dbReference type="EMBL" id="AP014633">
    <property type="protein sequence ID" value="BAP57151.1"/>
    <property type="molecule type" value="Genomic_DNA"/>
</dbReference>
<feature type="transmembrane region" description="Helical" evidence="1">
    <location>
        <begin position="299"/>
        <end position="317"/>
    </location>
</feature>
<feature type="transmembrane region" description="Helical" evidence="1">
    <location>
        <begin position="204"/>
        <end position="224"/>
    </location>
</feature>
<dbReference type="AlphaFoldDB" id="A0A090BVN2"/>
<keyword evidence="1" id="KW-0812">Transmembrane</keyword>
<dbReference type="OrthoDB" id="9792847at2"/>
<dbReference type="Pfam" id="PF01944">
    <property type="entry name" value="SpoIIM"/>
    <property type="match status" value="1"/>
</dbReference>
<feature type="transmembrane region" description="Helical" evidence="1">
    <location>
        <begin position="178"/>
        <end position="197"/>
    </location>
</feature>
<protein>
    <submittedName>
        <fullName evidence="2">Integral membrane protein</fullName>
    </submittedName>
</protein>
<feature type="transmembrane region" description="Helical" evidence="1">
    <location>
        <begin position="269"/>
        <end position="287"/>
    </location>
</feature>
<proteinExistence type="predicted"/>
<name>A0A090BVN2_9GAMM</name>
<keyword evidence="1" id="KW-0472">Membrane</keyword>
<organism evidence="2 3">
    <name type="scientific">Thioploca ingrica</name>
    <dbReference type="NCBI Taxonomy" id="40754"/>
    <lineage>
        <taxon>Bacteria</taxon>
        <taxon>Pseudomonadati</taxon>
        <taxon>Pseudomonadota</taxon>
        <taxon>Gammaproteobacteria</taxon>
        <taxon>Thiotrichales</taxon>
        <taxon>Thiotrichaceae</taxon>
        <taxon>Thioploca</taxon>
    </lineage>
</organism>
<dbReference type="Proteomes" id="UP000031623">
    <property type="component" value="Chromosome"/>
</dbReference>
<dbReference type="InterPro" id="IPR002798">
    <property type="entry name" value="SpoIIM-like"/>
</dbReference>
<reference evidence="2 3" key="1">
    <citation type="journal article" date="2014" name="ISME J.">
        <title>Ecophysiology of Thioploca ingrica as revealed by the complete genome sequence supplemented with proteomic evidence.</title>
        <authorList>
            <person name="Kojima H."/>
            <person name="Ogura Y."/>
            <person name="Yamamoto N."/>
            <person name="Togashi T."/>
            <person name="Mori H."/>
            <person name="Watanabe T."/>
            <person name="Nemoto F."/>
            <person name="Kurokawa K."/>
            <person name="Hayashi T."/>
            <person name="Fukui M."/>
        </authorList>
    </citation>
    <scope>NUCLEOTIDE SEQUENCE [LARGE SCALE GENOMIC DNA]</scope>
</reference>
<accession>A0A090BVN2</accession>
<dbReference type="KEGG" id="tig:THII_2854"/>
<keyword evidence="3" id="KW-1185">Reference proteome</keyword>
<feature type="transmembrane region" description="Helical" evidence="1">
    <location>
        <begin position="104"/>
        <end position="123"/>
    </location>
</feature>